<dbReference type="EC" id="1.-.-.-" evidence="3"/>
<dbReference type="SUPFAM" id="SSF51735">
    <property type="entry name" value="NAD(P)-binding Rossmann-fold domains"/>
    <property type="match status" value="1"/>
</dbReference>
<name>A0ABV1K7M6_9PSEU</name>
<proteinExistence type="predicted"/>
<dbReference type="Pfam" id="PF00107">
    <property type="entry name" value="ADH_zinc_N"/>
    <property type="match status" value="1"/>
</dbReference>
<dbReference type="CDD" id="cd08241">
    <property type="entry name" value="QOR1"/>
    <property type="match status" value="1"/>
</dbReference>
<dbReference type="Gene3D" id="3.40.50.720">
    <property type="entry name" value="NAD(P)-binding Rossmann-like Domain"/>
    <property type="match status" value="1"/>
</dbReference>
<accession>A0ABV1K7M6</accession>
<dbReference type="InterPro" id="IPR013149">
    <property type="entry name" value="ADH-like_C"/>
</dbReference>
<evidence type="ECO:0000313" key="4">
    <source>
        <dbReference type="Proteomes" id="UP001494902"/>
    </source>
</evidence>
<gene>
    <name evidence="3" type="ORF">WIS52_05280</name>
</gene>
<dbReference type="InterPro" id="IPR051397">
    <property type="entry name" value="Zn-ADH-like_protein"/>
</dbReference>
<dbReference type="InterPro" id="IPR020843">
    <property type="entry name" value="ER"/>
</dbReference>
<evidence type="ECO:0000256" key="1">
    <source>
        <dbReference type="SAM" id="MobiDB-lite"/>
    </source>
</evidence>
<comment type="caution">
    <text evidence="3">The sequence shown here is derived from an EMBL/GenBank/DDBJ whole genome shotgun (WGS) entry which is preliminary data.</text>
</comment>
<dbReference type="RefSeq" id="WP_349296968.1">
    <property type="nucleotide sequence ID" value="NZ_JBEDNQ010000002.1"/>
</dbReference>
<dbReference type="InterPro" id="IPR013154">
    <property type="entry name" value="ADH-like_N"/>
</dbReference>
<dbReference type="GO" id="GO:0016491">
    <property type="term" value="F:oxidoreductase activity"/>
    <property type="evidence" value="ECO:0007669"/>
    <property type="project" value="UniProtKB-KW"/>
</dbReference>
<dbReference type="SUPFAM" id="SSF50129">
    <property type="entry name" value="GroES-like"/>
    <property type="match status" value="1"/>
</dbReference>
<dbReference type="InterPro" id="IPR011032">
    <property type="entry name" value="GroES-like_sf"/>
</dbReference>
<dbReference type="EMBL" id="JBEDNQ010000002">
    <property type="protein sequence ID" value="MEQ3549874.1"/>
    <property type="molecule type" value="Genomic_DNA"/>
</dbReference>
<dbReference type="SMART" id="SM00829">
    <property type="entry name" value="PKS_ER"/>
    <property type="match status" value="1"/>
</dbReference>
<dbReference type="PANTHER" id="PTHR43677">
    <property type="entry name" value="SHORT-CHAIN DEHYDROGENASE/REDUCTASE"/>
    <property type="match status" value="1"/>
</dbReference>
<reference evidence="3 4" key="1">
    <citation type="submission" date="2024-03" db="EMBL/GenBank/DDBJ databases">
        <title>Draft genome sequence of Pseudonocardia nematodicida JCM 31783.</title>
        <authorList>
            <person name="Butdee W."/>
            <person name="Duangmal K."/>
        </authorList>
    </citation>
    <scope>NUCLEOTIDE SEQUENCE [LARGE SCALE GENOMIC DNA]</scope>
    <source>
        <strain evidence="3 4">JCM 31783</strain>
    </source>
</reference>
<feature type="domain" description="Enoyl reductase (ER)" evidence="2">
    <location>
        <begin position="7"/>
        <end position="319"/>
    </location>
</feature>
<protein>
    <submittedName>
        <fullName evidence="3">NADPH:quinone oxidoreductase family protein</fullName>
        <ecNumber evidence="3">1.-.-.-</ecNumber>
    </submittedName>
</protein>
<dbReference type="Pfam" id="PF08240">
    <property type="entry name" value="ADH_N"/>
    <property type="match status" value="1"/>
</dbReference>
<organism evidence="3 4">
    <name type="scientific">Pseudonocardia nematodicida</name>
    <dbReference type="NCBI Taxonomy" id="1206997"/>
    <lineage>
        <taxon>Bacteria</taxon>
        <taxon>Bacillati</taxon>
        <taxon>Actinomycetota</taxon>
        <taxon>Actinomycetes</taxon>
        <taxon>Pseudonocardiales</taxon>
        <taxon>Pseudonocardiaceae</taxon>
        <taxon>Pseudonocardia</taxon>
    </lineage>
</organism>
<dbReference type="InterPro" id="IPR036291">
    <property type="entry name" value="NAD(P)-bd_dom_sf"/>
</dbReference>
<keyword evidence="3" id="KW-0560">Oxidoreductase</keyword>
<feature type="region of interest" description="Disordered" evidence="1">
    <location>
        <begin position="1"/>
        <end position="21"/>
    </location>
</feature>
<dbReference type="Gene3D" id="3.90.180.10">
    <property type="entry name" value="Medium-chain alcohol dehydrogenases, catalytic domain"/>
    <property type="match status" value="1"/>
</dbReference>
<keyword evidence="4" id="KW-1185">Reference proteome</keyword>
<sequence>MICTEFGDPPLLEVAEGPDPRPRPGEVVIGVAAAGVSFVDGLIVAGGYQLRPALPFTPGIAVAGRIVATGDGVDRNLTGADVAAVVAGFGGYASHVAVPEWTAVARPPGVPAELAASVVESYLTLAHATTRRVTIRPGEQVVVLGAAGGIGLAAVDVVRSLGARVIGVASSPEKREAVLRAGADVALGYDDLKDSIREATGGGADVVVDPVGGATTETALRALGSGGRLCLLGFAAGEIPRIPANIVLLRNRSVVGVDWGDWSRQDAGRAGNPALLADVLGRIDRGELSPPAPAAVPLEDAGRVLGLHRARRAVGRHILLP</sequence>
<dbReference type="PANTHER" id="PTHR43677:SF4">
    <property type="entry name" value="QUINONE OXIDOREDUCTASE-LIKE PROTEIN 2"/>
    <property type="match status" value="1"/>
</dbReference>
<evidence type="ECO:0000259" key="2">
    <source>
        <dbReference type="SMART" id="SM00829"/>
    </source>
</evidence>
<evidence type="ECO:0000313" key="3">
    <source>
        <dbReference type="EMBL" id="MEQ3549874.1"/>
    </source>
</evidence>
<dbReference type="Proteomes" id="UP001494902">
    <property type="component" value="Unassembled WGS sequence"/>
</dbReference>